<evidence type="ECO:0000256" key="7">
    <source>
        <dbReference type="SAM" id="SignalP"/>
    </source>
</evidence>
<keyword evidence="3" id="KW-0479">Metal-binding</keyword>
<dbReference type="EMBL" id="CP097509">
    <property type="protein sequence ID" value="URE15532.1"/>
    <property type="molecule type" value="Genomic_DNA"/>
</dbReference>
<keyword evidence="4" id="KW-0560">Oxidoreductase</keyword>
<evidence type="ECO:0000256" key="2">
    <source>
        <dbReference type="ARBA" id="ARBA00022617"/>
    </source>
</evidence>
<evidence type="ECO:0000256" key="3">
    <source>
        <dbReference type="ARBA" id="ARBA00022723"/>
    </source>
</evidence>
<evidence type="ECO:0000256" key="5">
    <source>
        <dbReference type="ARBA" id="ARBA00023004"/>
    </source>
</evidence>
<dbReference type="GO" id="GO:0046872">
    <property type="term" value="F:metal ion binding"/>
    <property type="evidence" value="ECO:0007669"/>
    <property type="project" value="UniProtKB-KW"/>
</dbReference>
<keyword evidence="9" id="KW-1185">Reference proteome</keyword>
<dbReference type="PANTHER" id="PTHR47953">
    <property type="entry name" value="OS08G0105600 PROTEIN"/>
    <property type="match status" value="1"/>
</dbReference>
<dbReference type="PANTHER" id="PTHR47953:SF5">
    <property type="entry name" value="CYTOCHROME P450 71AV8-LIKE"/>
    <property type="match status" value="1"/>
</dbReference>
<proteinExistence type="inferred from homology"/>
<dbReference type="Proteomes" id="UP001055439">
    <property type="component" value="Chromosome 7"/>
</dbReference>
<feature type="signal peptide" evidence="7">
    <location>
        <begin position="1"/>
        <end position="21"/>
    </location>
</feature>
<dbReference type="InterPro" id="IPR052306">
    <property type="entry name" value="CYP450_71D"/>
</dbReference>
<sequence>MPGMGFGLATLHLTLPQLLYCDWKLPDGMKPWELDMSETAGLALARKTELKLLSSPRVPIPATVQASQE</sequence>
<reference evidence="8" key="1">
    <citation type="submission" date="2022-05" db="EMBL/GenBank/DDBJ databases">
        <title>The Musa troglodytarum L. genome provides insights into the mechanism of non-climacteric behaviour and enrichment of carotenoids.</title>
        <authorList>
            <person name="Wang J."/>
        </authorList>
    </citation>
    <scope>NUCLEOTIDE SEQUENCE</scope>
    <source>
        <tissue evidence="8">Leaf</tissue>
    </source>
</reference>
<evidence type="ECO:0000313" key="9">
    <source>
        <dbReference type="Proteomes" id="UP001055439"/>
    </source>
</evidence>
<keyword evidence="2" id="KW-0349">Heme</keyword>
<evidence type="ECO:0000313" key="8">
    <source>
        <dbReference type="EMBL" id="URE15532.1"/>
    </source>
</evidence>
<evidence type="ECO:0000256" key="4">
    <source>
        <dbReference type="ARBA" id="ARBA00023002"/>
    </source>
</evidence>
<name>A0A9E7KEX4_9LILI</name>
<keyword evidence="7" id="KW-0732">Signal</keyword>
<feature type="chain" id="PRO_5039288102" evidence="7">
    <location>
        <begin position="22"/>
        <end position="69"/>
    </location>
</feature>
<dbReference type="GO" id="GO:0004497">
    <property type="term" value="F:monooxygenase activity"/>
    <property type="evidence" value="ECO:0007669"/>
    <property type="project" value="UniProtKB-KW"/>
</dbReference>
<protein>
    <submittedName>
        <fullName evidence="8">Cytochrome P450</fullName>
    </submittedName>
</protein>
<organism evidence="8 9">
    <name type="scientific">Musa troglodytarum</name>
    <name type="common">fe'i banana</name>
    <dbReference type="NCBI Taxonomy" id="320322"/>
    <lineage>
        <taxon>Eukaryota</taxon>
        <taxon>Viridiplantae</taxon>
        <taxon>Streptophyta</taxon>
        <taxon>Embryophyta</taxon>
        <taxon>Tracheophyta</taxon>
        <taxon>Spermatophyta</taxon>
        <taxon>Magnoliopsida</taxon>
        <taxon>Liliopsida</taxon>
        <taxon>Zingiberales</taxon>
        <taxon>Musaceae</taxon>
        <taxon>Musa</taxon>
    </lineage>
</organism>
<accession>A0A9E7KEX4</accession>
<dbReference type="OrthoDB" id="1304349at2759"/>
<gene>
    <name evidence="8" type="ORF">MUK42_12698</name>
</gene>
<evidence type="ECO:0000256" key="6">
    <source>
        <dbReference type="ARBA" id="ARBA00023033"/>
    </source>
</evidence>
<keyword evidence="6" id="KW-0503">Monooxygenase</keyword>
<evidence type="ECO:0000256" key="1">
    <source>
        <dbReference type="ARBA" id="ARBA00010617"/>
    </source>
</evidence>
<keyword evidence="5" id="KW-0408">Iron</keyword>
<dbReference type="AlphaFoldDB" id="A0A9E7KEX4"/>
<comment type="similarity">
    <text evidence="1">Belongs to the cytochrome P450 family.</text>
</comment>